<reference evidence="2 3" key="1">
    <citation type="submission" date="2018-08" db="EMBL/GenBank/DDBJ databases">
        <title>Lysobacter soli KCTC 22011, whole genome shotgun sequence.</title>
        <authorList>
            <person name="Zhang X."/>
            <person name="Feng G."/>
            <person name="Zhu H."/>
        </authorList>
    </citation>
    <scope>NUCLEOTIDE SEQUENCE [LARGE SCALE GENOMIC DNA]</scope>
    <source>
        <strain evidence="2 3">KCTC 22011</strain>
    </source>
</reference>
<gene>
    <name evidence="2" type="ORF">DX912_09255</name>
</gene>
<dbReference type="Gene3D" id="2.120.10.10">
    <property type="match status" value="1"/>
</dbReference>
<evidence type="ECO:0000313" key="2">
    <source>
        <dbReference type="EMBL" id="RDY67450.1"/>
    </source>
</evidence>
<keyword evidence="3" id="KW-1185">Reference proteome</keyword>
<keyword evidence="1" id="KW-0732">Signal</keyword>
<accession>A0A3D8VDM2</accession>
<feature type="signal peptide" evidence="1">
    <location>
        <begin position="1"/>
        <end position="30"/>
    </location>
</feature>
<dbReference type="PANTHER" id="PTHR38792:SF3">
    <property type="entry name" value="BNR_ASP-BOX REPEAT DOMAIN PROTEIN (AFU_ORTHOLOGUE AFUA_7G06430)-RELATED"/>
    <property type="match status" value="1"/>
</dbReference>
<evidence type="ECO:0000313" key="3">
    <source>
        <dbReference type="Proteomes" id="UP000256829"/>
    </source>
</evidence>
<dbReference type="SUPFAM" id="SSF50939">
    <property type="entry name" value="Sialidases"/>
    <property type="match status" value="1"/>
</dbReference>
<dbReference type="AlphaFoldDB" id="A0A3D8VDM2"/>
<dbReference type="InterPro" id="IPR008979">
    <property type="entry name" value="Galactose-bd-like_sf"/>
</dbReference>
<dbReference type="Gene3D" id="2.60.120.260">
    <property type="entry name" value="Galactose-binding domain-like"/>
    <property type="match status" value="1"/>
</dbReference>
<feature type="chain" id="PRO_5017799698" evidence="1">
    <location>
        <begin position="31"/>
        <end position="530"/>
    </location>
</feature>
<protein>
    <submittedName>
        <fullName evidence="2">Exo-alpha-sialidase</fullName>
    </submittedName>
</protein>
<dbReference type="Proteomes" id="UP000256829">
    <property type="component" value="Unassembled WGS sequence"/>
</dbReference>
<dbReference type="CDD" id="cd15482">
    <property type="entry name" value="Sialidase_non-viral"/>
    <property type="match status" value="1"/>
</dbReference>
<dbReference type="InterPro" id="IPR036278">
    <property type="entry name" value="Sialidase_sf"/>
</dbReference>
<sequence>MRRAPSPARRLLPVAMSVLLCTGVVDGAIADVPDEVVGHKLAPGIGYASAVKLAHQSNGGDNGRLLLVYEPSEAGNVPLFESRDDGDSFKRIGSIDETAHRGDKSWALRWQPHLSELARSSGDLPAGTLLLAANAIRRDGGERITDQDLQLYASVDGGRSWTYRSSIVKGGGQPSDRLNKGVWEPYIVVLDDGRMVVFYSTEQHKAQGFNQLLAHRVSNDGGRTWGKEVFDVALPGGVERPGMAIVERIPGRGYAMVYENIDNTGAARNGQVHIKFSRDGLDWGDAGDRGTPIQTASGAYPSACPTIRWLPGETPDGVIVVAAQRAGGGGDAGGRTFYWNADGGRGPWWEAGAPVRKRTGNIHAGWTQAMIPRADGTLLHVTSSSTANAPAPDETNEILFASAPLALNRYEAEDAVRRGGAQIDNVEASAYRKVRLASGKDADLSFDVVVGQSGPRTLAVRFADIGFAAAPRMSINGVAATGGATPSTSEGWREATFKAPLKAGHNRIVLSNPERPLDYDWLRIDPVASP</sequence>
<comment type="caution">
    <text evidence="2">The sequence shown here is derived from an EMBL/GenBank/DDBJ whole genome shotgun (WGS) entry which is preliminary data.</text>
</comment>
<dbReference type="PANTHER" id="PTHR38792">
    <property type="entry name" value="BNR/ASP-BOX REPEAT DOMAIN PROTEIN (AFU_ORTHOLOGUE AFUA_7G06430)-RELATED"/>
    <property type="match status" value="1"/>
</dbReference>
<organism evidence="2 3">
    <name type="scientific">Lysobacter soli</name>
    <dbReference type="NCBI Taxonomy" id="453783"/>
    <lineage>
        <taxon>Bacteria</taxon>
        <taxon>Pseudomonadati</taxon>
        <taxon>Pseudomonadota</taxon>
        <taxon>Gammaproteobacteria</taxon>
        <taxon>Lysobacterales</taxon>
        <taxon>Lysobacteraceae</taxon>
        <taxon>Lysobacter</taxon>
    </lineage>
</organism>
<dbReference type="SUPFAM" id="SSF49785">
    <property type="entry name" value="Galactose-binding domain-like"/>
    <property type="match status" value="1"/>
</dbReference>
<dbReference type="RefSeq" id="WP_115842217.1">
    <property type="nucleotide sequence ID" value="NZ_CP183976.1"/>
</dbReference>
<evidence type="ECO:0000256" key="1">
    <source>
        <dbReference type="SAM" id="SignalP"/>
    </source>
</evidence>
<name>A0A3D8VDM2_9GAMM</name>
<proteinExistence type="predicted"/>
<dbReference type="EMBL" id="QTJR01000005">
    <property type="protein sequence ID" value="RDY67450.1"/>
    <property type="molecule type" value="Genomic_DNA"/>
</dbReference>